<dbReference type="PANTHER" id="PTHR33375">
    <property type="entry name" value="CHROMOSOME-PARTITIONING PROTEIN PARB-RELATED"/>
    <property type="match status" value="1"/>
</dbReference>
<evidence type="ECO:0000313" key="4">
    <source>
        <dbReference type="Proteomes" id="UP000552700"/>
    </source>
</evidence>
<dbReference type="NCBIfam" id="TIGR00180">
    <property type="entry name" value="parB_part"/>
    <property type="match status" value="1"/>
</dbReference>
<dbReference type="InterPro" id="IPR036086">
    <property type="entry name" value="ParB/Sulfiredoxin_sf"/>
</dbReference>
<gene>
    <name evidence="3" type="ORF">FHS92_003389</name>
</gene>
<dbReference type="GO" id="GO:0007059">
    <property type="term" value="P:chromosome segregation"/>
    <property type="evidence" value="ECO:0007669"/>
    <property type="project" value="TreeGrafter"/>
</dbReference>
<accession>A0A841JAU5</accession>
<dbReference type="SUPFAM" id="SSF110849">
    <property type="entry name" value="ParB/Sulfiredoxin"/>
    <property type="match status" value="1"/>
</dbReference>
<dbReference type="Pfam" id="PF02195">
    <property type="entry name" value="ParB_N"/>
    <property type="match status" value="1"/>
</dbReference>
<dbReference type="Pfam" id="PF18090">
    <property type="entry name" value="SoPB_HTH"/>
    <property type="match status" value="1"/>
</dbReference>
<comment type="caution">
    <text evidence="3">The sequence shown here is derived from an EMBL/GenBank/DDBJ whole genome shotgun (WGS) entry which is preliminary data.</text>
</comment>
<dbReference type="Gene3D" id="3.90.1530.10">
    <property type="entry name" value="Conserved hypothetical protein from pyrococcus furiosus pfu- 392566-001, ParB domain"/>
    <property type="match status" value="1"/>
</dbReference>
<evidence type="ECO:0000259" key="2">
    <source>
        <dbReference type="SMART" id="SM00470"/>
    </source>
</evidence>
<evidence type="ECO:0000313" key="3">
    <source>
        <dbReference type="EMBL" id="MBB6125625.1"/>
    </source>
</evidence>
<protein>
    <submittedName>
        <fullName evidence="3">ParB family chromosome partitioning protein</fullName>
    </submittedName>
</protein>
<dbReference type="InterPro" id="IPR037972">
    <property type="entry name" value="RepB_N"/>
</dbReference>
<dbReference type="PANTHER" id="PTHR33375:SF1">
    <property type="entry name" value="CHROMOSOME-PARTITIONING PROTEIN PARB-RELATED"/>
    <property type="match status" value="1"/>
</dbReference>
<evidence type="ECO:0000256" key="1">
    <source>
        <dbReference type="ARBA" id="ARBA00006295"/>
    </source>
</evidence>
<feature type="domain" description="ParB-like N-terminal" evidence="2">
    <location>
        <begin position="90"/>
        <end position="191"/>
    </location>
</feature>
<dbReference type="SUPFAM" id="SSF109709">
    <property type="entry name" value="KorB DNA-binding domain-like"/>
    <property type="match status" value="1"/>
</dbReference>
<sequence length="377" mass="40058">MFDYLSGTLDGGVCLMARKQSDYLAGLLADEAPAPAESQAIPLVVEDAPSPAPHNAGPARASNRAGLSLLGRENALARAASGEVRQVTQLLINPARVRLWVGNARIQERLSVEAVQDLIDSILAEGAQKVPVVVRHVSGDPDYDYEVIAGTRRHFAISWLRANSYPEMKLLAQVADLDDEAAFRLADIENRARKDVSDIERARNYAAALEAHYGGKAVRMAERLKLSKGWLSKMLKAATIPDTVLSAFSDLSELTLNPAYALASALDDHNRAQAIVAEAGAIATSNAAASAIASPPLAGAVVLKRLMDASSAPRVRVADTRIEIAGQFGRPILAVKSVTRQGVTLHLPTGGGASDEQLQKALQTVLETLRQNGVSLA</sequence>
<organism evidence="3 4">
    <name type="scientific">Sphingobium subterraneum</name>
    <dbReference type="NCBI Taxonomy" id="627688"/>
    <lineage>
        <taxon>Bacteria</taxon>
        <taxon>Pseudomonadati</taxon>
        <taxon>Pseudomonadota</taxon>
        <taxon>Alphaproteobacteria</taxon>
        <taxon>Sphingomonadales</taxon>
        <taxon>Sphingomonadaceae</taxon>
        <taxon>Sphingobium</taxon>
    </lineage>
</organism>
<keyword evidence="4" id="KW-1185">Reference proteome</keyword>
<dbReference type="GO" id="GO:0005694">
    <property type="term" value="C:chromosome"/>
    <property type="evidence" value="ECO:0007669"/>
    <property type="project" value="TreeGrafter"/>
</dbReference>
<comment type="similarity">
    <text evidence="1">Belongs to the ParB family.</text>
</comment>
<dbReference type="CDD" id="cd16405">
    <property type="entry name" value="RepB_like_N"/>
    <property type="match status" value="1"/>
</dbReference>
<dbReference type="InterPro" id="IPR040873">
    <property type="entry name" value="SoPB_HTH"/>
</dbReference>
<proteinExistence type="inferred from homology"/>
<dbReference type="AlphaFoldDB" id="A0A841JAU5"/>
<dbReference type="InterPro" id="IPR050336">
    <property type="entry name" value="Chromosome_partition/occlusion"/>
</dbReference>
<dbReference type="GO" id="GO:0003677">
    <property type="term" value="F:DNA binding"/>
    <property type="evidence" value="ECO:0007669"/>
    <property type="project" value="InterPro"/>
</dbReference>
<name>A0A841JAU5_9SPHN</name>
<dbReference type="SMART" id="SM00470">
    <property type="entry name" value="ParB"/>
    <property type="match status" value="1"/>
</dbReference>
<dbReference type="InterPro" id="IPR003115">
    <property type="entry name" value="ParB_N"/>
</dbReference>
<reference evidence="3 4" key="1">
    <citation type="submission" date="2020-08" db="EMBL/GenBank/DDBJ databases">
        <title>Genomic Encyclopedia of Type Strains, Phase IV (KMG-IV): sequencing the most valuable type-strain genomes for metagenomic binning, comparative biology and taxonomic classification.</title>
        <authorList>
            <person name="Goeker M."/>
        </authorList>
    </citation>
    <scope>NUCLEOTIDE SEQUENCE [LARGE SCALE GENOMIC DNA]</scope>
    <source>
        <strain evidence="3 4">DSM 102255</strain>
    </source>
</reference>
<dbReference type="EMBL" id="JACIJP010000010">
    <property type="protein sequence ID" value="MBB6125625.1"/>
    <property type="molecule type" value="Genomic_DNA"/>
</dbReference>
<dbReference type="InterPro" id="IPR004437">
    <property type="entry name" value="ParB/RepB/Spo0J"/>
</dbReference>
<dbReference type="Gene3D" id="1.10.10.2830">
    <property type="match status" value="1"/>
</dbReference>
<dbReference type="Proteomes" id="UP000552700">
    <property type="component" value="Unassembled WGS sequence"/>
</dbReference>